<dbReference type="Proteomes" id="UP001574169">
    <property type="component" value="Unassembled WGS sequence"/>
</dbReference>
<proteinExistence type="predicted"/>
<reference evidence="1 2" key="1">
    <citation type="submission" date="2024-04" db="EMBL/GenBank/DDBJ databases">
        <title>New Clade of Flavobacterium.</title>
        <authorList>
            <person name="Matos L."/>
            <person name="Proenca D.N."/>
            <person name="Fransisco R.M."/>
            <person name="Chung A.P."/>
            <person name="Maccario L."/>
            <person name="Sorensen S.J."/>
            <person name="Morais P.V."/>
        </authorList>
    </citation>
    <scope>NUCLEOTIDE SEQUENCE [LARGE SCALE GENOMIC DNA]</scope>
    <source>
        <strain evidence="1 2">FZUC8N2.13</strain>
    </source>
</reference>
<gene>
    <name evidence="1" type="ORF">AAGV28_07130</name>
</gene>
<protein>
    <recommendedName>
        <fullName evidence="3">Immunity protein 50</fullName>
    </recommendedName>
</protein>
<evidence type="ECO:0000313" key="1">
    <source>
        <dbReference type="EMBL" id="MFA9191141.1"/>
    </source>
</evidence>
<sequence length="116" mass="13573">MDKLQYLSRLSFEIKKGWIDTENMSLEVSIPLSFGFTLNELEEFCKENNVFIFEFGKQILIRGYRKHKVKFVPQINSTLSINGNVIPSATEINLAVEEVNEWIYFDYQSYSKNASF</sequence>
<dbReference type="EMBL" id="JBCFQL010000006">
    <property type="protein sequence ID" value="MFA9191141.1"/>
    <property type="molecule type" value="Genomic_DNA"/>
</dbReference>
<dbReference type="RefSeq" id="WP_373406134.1">
    <property type="nucleotide sequence ID" value="NZ_JBCFQL010000006.1"/>
</dbReference>
<name>A0ABV4TCV7_9FLAO</name>
<evidence type="ECO:0000313" key="2">
    <source>
        <dbReference type="Proteomes" id="UP001574169"/>
    </source>
</evidence>
<organism evidence="1 2">
    <name type="scientific">Flavobacterium zubiriense</name>
    <dbReference type="NCBI Taxonomy" id="3138075"/>
    <lineage>
        <taxon>Bacteria</taxon>
        <taxon>Pseudomonadati</taxon>
        <taxon>Bacteroidota</taxon>
        <taxon>Flavobacteriia</taxon>
        <taxon>Flavobacteriales</taxon>
        <taxon>Flavobacteriaceae</taxon>
        <taxon>Flavobacterium</taxon>
    </lineage>
</organism>
<keyword evidence="2" id="KW-1185">Reference proteome</keyword>
<evidence type="ECO:0008006" key="3">
    <source>
        <dbReference type="Google" id="ProtNLM"/>
    </source>
</evidence>
<comment type="caution">
    <text evidence="1">The sequence shown here is derived from an EMBL/GenBank/DDBJ whole genome shotgun (WGS) entry which is preliminary data.</text>
</comment>
<accession>A0ABV4TCV7</accession>